<dbReference type="STRING" id="469383.Cwoe_3857"/>
<dbReference type="PANTHER" id="PTHR13847">
    <property type="entry name" value="SARCOSINE DEHYDROGENASE-RELATED"/>
    <property type="match status" value="1"/>
</dbReference>
<proteinExistence type="predicted"/>
<dbReference type="EMBL" id="CP001854">
    <property type="protein sequence ID" value="ADB52274.1"/>
    <property type="molecule type" value="Genomic_DNA"/>
</dbReference>
<gene>
    <name evidence="3" type="ordered locus">Cwoe_3857</name>
</gene>
<evidence type="ECO:0000313" key="4">
    <source>
        <dbReference type="Proteomes" id="UP000008229"/>
    </source>
</evidence>
<name>D3F2K8_CONWI</name>
<feature type="region of interest" description="Disordered" evidence="1">
    <location>
        <begin position="1"/>
        <end position="28"/>
    </location>
</feature>
<protein>
    <submittedName>
        <fullName evidence="3">FAD dependent oxidoreductase</fullName>
    </submittedName>
</protein>
<sequence length="462" mass="49847">MRRSTARRNGGVSHWFATTEVPGRRPPLPGDRSADVCVVGGGFTGLWAAYYLKRARPELDVVVLEREFAGFGASGRNGGWLSSEFSASRAQIARDHGLETVRALQRTAEESVDEVIAVCRQERIEADVVKSGILHVARGAAQLDRLRRAHEANRALGLDADVVELDAAETERRLRVAGADGALANPHAARVQPARLVRGLAAAVERLGVPIYEGTAVTEVRPGRACSDRGTVTAPHVLICLEGFTASLRGHRRDWVPLNSAIVATEPLPDDVWEQIGWSGCELLGDNAHAYMYAQRTADGRIAFGGRGVPYRFGSRTDVAGRTQQATIDQLTALLHAFFPATASAAIDHAWCGVLGVPRDWTPAVRLDRATGIGMAGGYVGSGVATANLAGRTLRDLVLGQESELTALPWVGHRSRRWEPEPLRFLGAHLVYSLYRAADRRELGGSTRTSRLASIATRLAGR</sequence>
<dbReference type="HOGENOM" id="CLU_007884_3_2_11"/>
<evidence type="ECO:0000313" key="3">
    <source>
        <dbReference type="EMBL" id="ADB52274.1"/>
    </source>
</evidence>
<accession>D3F2K8</accession>
<dbReference type="PANTHER" id="PTHR13847:SF285">
    <property type="entry name" value="FAD DEPENDENT OXIDOREDUCTASE DOMAIN-CONTAINING PROTEIN"/>
    <property type="match status" value="1"/>
</dbReference>
<feature type="domain" description="FAD dependent oxidoreductase" evidence="2">
    <location>
        <begin position="35"/>
        <end position="397"/>
    </location>
</feature>
<organism evidence="3 4">
    <name type="scientific">Conexibacter woesei (strain DSM 14684 / CCUG 47730 / CIP 108061 / JCM 11494 / NBRC 100937 / ID131577)</name>
    <dbReference type="NCBI Taxonomy" id="469383"/>
    <lineage>
        <taxon>Bacteria</taxon>
        <taxon>Bacillati</taxon>
        <taxon>Actinomycetota</taxon>
        <taxon>Thermoleophilia</taxon>
        <taxon>Solirubrobacterales</taxon>
        <taxon>Conexibacteraceae</taxon>
        <taxon>Conexibacter</taxon>
    </lineage>
</organism>
<dbReference type="InterPro" id="IPR006076">
    <property type="entry name" value="FAD-dep_OxRdtase"/>
</dbReference>
<keyword evidence="4" id="KW-1185">Reference proteome</keyword>
<dbReference type="AlphaFoldDB" id="D3F2K8"/>
<dbReference type="Pfam" id="PF01266">
    <property type="entry name" value="DAO"/>
    <property type="match status" value="1"/>
</dbReference>
<dbReference type="eggNOG" id="COG0665">
    <property type="taxonomic scope" value="Bacteria"/>
</dbReference>
<evidence type="ECO:0000259" key="2">
    <source>
        <dbReference type="Pfam" id="PF01266"/>
    </source>
</evidence>
<reference evidence="3 4" key="1">
    <citation type="journal article" date="2010" name="Stand. Genomic Sci.">
        <title>Complete genome sequence of Conexibacter woesei type strain (ID131577).</title>
        <authorList>
            <person name="Pukall R."/>
            <person name="Lapidus A."/>
            <person name="Glavina Del Rio T."/>
            <person name="Copeland A."/>
            <person name="Tice H."/>
            <person name="Cheng J.-F."/>
            <person name="Lucas S."/>
            <person name="Chen F."/>
            <person name="Nolan M."/>
            <person name="Bruce D."/>
            <person name="Goodwin L."/>
            <person name="Pitluck S."/>
            <person name="Mavromatis K."/>
            <person name="Ivanova N."/>
            <person name="Ovchinnikova G."/>
            <person name="Pati A."/>
            <person name="Chen A."/>
            <person name="Palaniappan K."/>
            <person name="Land M."/>
            <person name="Hauser L."/>
            <person name="Chang Y.-J."/>
            <person name="Jeffries C.D."/>
            <person name="Chain P."/>
            <person name="Meincke L."/>
            <person name="Sims D."/>
            <person name="Brettin T."/>
            <person name="Detter J.C."/>
            <person name="Rohde M."/>
            <person name="Goeker M."/>
            <person name="Bristow J."/>
            <person name="Eisen J.A."/>
            <person name="Markowitz V."/>
            <person name="Kyrpides N.C."/>
            <person name="Klenk H.-P."/>
            <person name="Hugenholtz P."/>
        </authorList>
    </citation>
    <scope>NUCLEOTIDE SEQUENCE [LARGE SCALE GENOMIC DNA]</scope>
    <source>
        <strain evidence="4">DSM 14684 / CIP 108061 / JCM 11494 / NBRC 100937 / ID131577</strain>
    </source>
</reference>
<dbReference type="Gene3D" id="3.30.9.10">
    <property type="entry name" value="D-Amino Acid Oxidase, subunit A, domain 2"/>
    <property type="match status" value="1"/>
</dbReference>
<evidence type="ECO:0000256" key="1">
    <source>
        <dbReference type="SAM" id="MobiDB-lite"/>
    </source>
</evidence>
<dbReference type="Proteomes" id="UP000008229">
    <property type="component" value="Chromosome"/>
</dbReference>
<dbReference type="InterPro" id="IPR036188">
    <property type="entry name" value="FAD/NAD-bd_sf"/>
</dbReference>
<reference evidence="4" key="2">
    <citation type="submission" date="2010-01" db="EMBL/GenBank/DDBJ databases">
        <title>The complete genome of Conexibacter woesei DSM 14684.</title>
        <authorList>
            <consortium name="US DOE Joint Genome Institute (JGI-PGF)"/>
            <person name="Lucas S."/>
            <person name="Copeland A."/>
            <person name="Lapidus A."/>
            <person name="Glavina del Rio T."/>
            <person name="Dalin E."/>
            <person name="Tice H."/>
            <person name="Bruce D."/>
            <person name="Goodwin L."/>
            <person name="Pitluck S."/>
            <person name="Kyrpides N."/>
            <person name="Mavromatis K."/>
            <person name="Ivanova N."/>
            <person name="Mikhailova N."/>
            <person name="Chertkov O."/>
            <person name="Brettin T."/>
            <person name="Detter J.C."/>
            <person name="Han C."/>
            <person name="Larimer F."/>
            <person name="Land M."/>
            <person name="Hauser L."/>
            <person name="Markowitz V."/>
            <person name="Cheng J.-F."/>
            <person name="Hugenholtz P."/>
            <person name="Woyke T."/>
            <person name="Wu D."/>
            <person name="Pukall R."/>
            <person name="Steenblock K."/>
            <person name="Schneider S."/>
            <person name="Klenk H.-P."/>
            <person name="Eisen J.A."/>
        </authorList>
    </citation>
    <scope>NUCLEOTIDE SEQUENCE [LARGE SCALE GENOMIC DNA]</scope>
    <source>
        <strain evidence="4">DSM 14684 / CIP 108061 / JCM 11494 / NBRC 100937 / ID131577</strain>
    </source>
</reference>
<dbReference type="KEGG" id="cwo:Cwoe_3857"/>
<dbReference type="SUPFAM" id="SSF51905">
    <property type="entry name" value="FAD/NAD(P)-binding domain"/>
    <property type="match status" value="1"/>
</dbReference>
<dbReference type="OrthoDB" id="9805852at2"/>
<dbReference type="Gene3D" id="3.50.50.60">
    <property type="entry name" value="FAD/NAD(P)-binding domain"/>
    <property type="match status" value="1"/>
</dbReference>
<dbReference type="GO" id="GO:0005737">
    <property type="term" value="C:cytoplasm"/>
    <property type="evidence" value="ECO:0007669"/>
    <property type="project" value="TreeGrafter"/>
</dbReference>
<dbReference type="RefSeq" id="WP_012935325.1">
    <property type="nucleotide sequence ID" value="NC_013739.1"/>
</dbReference>